<keyword evidence="1" id="KW-0805">Transcription regulation</keyword>
<evidence type="ECO:0000259" key="4">
    <source>
        <dbReference type="PROSITE" id="PS50995"/>
    </source>
</evidence>
<evidence type="ECO:0000256" key="3">
    <source>
        <dbReference type="ARBA" id="ARBA00023163"/>
    </source>
</evidence>
<dbReference type="SUPFAM" id="SSF46785">
    <property type="entry name" value="Winged helix' DNA-binding domain"/>
    <property type="match status" value="1"/>
</dbReference>
<protein>
    <submittedName>
        <fullName evidence="5">MarR family winged helix-turn-helix transcriptional regulator</fullName>
    </submittedName>
</protein>
<keyword evidence="3" id="KW-0804">Transcription</keyword>
<dbReference type="InterPro" id="IPR036388">
    <property type="entry name" value="WH-like_DNA-bd_sf"/>
</dbReference>
<dbReference type="InterPro" id="IPR036390">
    <property type="entry name" value="WH_DNA-bd_sf"/>
</dbReference>
<comment type="caution">
    <text evidence="5">The sequence shown here is derived from an EMBL/GenBank/DDBJ whole genome shotgun (WGS) entry which is preliminary data.</text>
</comment>
<dbReference type="PANTHER" id="PTHR39515:SF2">
    <property type="entry name" value="HTH-TYPE TRANSCRIPTIONAL REGULATOR RV0880"/>
    <property type="match status" value="1"/>
</dbReference>
<dbReference type="InterPro" id="IPR023187">
    <property type="entry name" value="Tscrpt_reg_MarR-type_CS"/>
</dbReference>
<dbReference type="EMBL" id="JBHUDX010000030">
    <property type="protein sequence ID" value="MFD1659147.1"/>
    <property type="molecule type" value="Genomic_DNA"/>
</dbReference>
<proteinExistence type="predicted"/>
<dbReference type="RefSeq" id="WP_381081964.1">
    <property type="nucleotide sequence ID" value="NZ_JBHUDX010000030.1"/>
</dbReference>
<dbReference type="Pfam" id="PF01047">
    <property type="entry name" value="MarR"/>
    <property type="match status" value="1"/>
</dbReference>
<gene>
    <name evidence="5" type="ORF">ACFSL4_13230</name>
</gene>
<accession>A0ABW4IP93</accession>
<name>A0ABW4IP93_9ACTN</name>
<evidence type="ECO:0000313" key="6">
    <source>
        <dbReference type="Proteomes" id="UP001597261"/>
    </source>
</evidence>
<keyword evidence="6" id="KW-1185">Reference proteome</keyword>
<dbReference type="InterPro" id="IPR052526">
    <property type="entry name" value="HTH-type_Bedaq_tolerance"/>
</dbReference>
<sequence length="111" mass="12157">MAQLELLQDLAEHSPARIGDIAARKRLAFSTVSGLIGQMIKNDLVARAIDPADRRASAVTLTEAGRIRLEAWTRGQERRLDSALDSLDEADRSAIQAALPALIRLARQLDE</sequence>
<evidence type="ECO:0000256" key="1">
    <source>
        <dbReference type="ARBA" id="ARBA00023015"/>
    </source>
</evidence>
<dbReference type="Proteomes" id="UP001597261">
    <property type="component" value="Unassembled WGS sequence"/>
</dbReference>
<feature type="domain" description="HTH marR-type" evidence="4">
    <location>
        <begin position="1"/>
        <end position="104"/>
    </location>
</feature>
<dbReference type="PROSITE" id="PS01117">
    <property type="entry name" value="HTH_MARR_1"/>
    <property type="match status" value="1"/>
</dbReference>
<evidence type="ECO:0000256" key="2">
    <source>
        <dbReference type="ARBA" id="ARBA00023125"/>
    </source>
</evidence>
<keyword evidence="2" id="KW-0238">DNA-binding</keyword>
<dbReference type="Gene3D" id="1.10.10.10">
    <property type="entry name" value="Winged helix-like DNA-binding domain superfamily/Winged helix DNA-binding domain"/>
    <property type="match status" value="1"/>
</dbReference>
<organism evidence="5 6">
    <name type="scientific">Streptomyces caeni</name>
    <dbReference type="NCBI Taxonomy" id="2307231"/>
    <lineage>
        <taxon>Bacteria</taxon>
        <taxon>Bacillati</taxon>
        <taxon>Actinomycetota</taxon>
        <taxon>Actinomycetes</taxon>
        <taxon>Kitasatosporales</taxon>
        <taxon>Streptomycetaceae</taxon>
        <taxon>Streptomyces</taxon>
    </lineage>
</organism>
<dbReference type="PANTHER" id="PTHR39515">
    <property type="entry name" value="CONSERVED PROTEIN"/>
    <property type="match status" value="1"/>
</dbReference>
<evidence type="ECO:0000313" key="5">
    <source>
        <dbReference type="EMBL" id="MFD1659147.1"/>
    </source>
</evidence>
<dbReference type="PROSITE" id="PS50995">
    <property type="entry name" value="HTH_MARR_2"/>
    <property type="match status" value="1"/>
</dbReference>
<dbReference type="SMART" id="SM00347">
    <property type="entry name" value="HTH_MARR"/>
    <property type="match status" value="1"/>
</dbReference>
<reference evidence="6" key="1">
    <citation type="journal article" date="2019" name="Int. J. Syst. Evol. Microbiol.">
        <title>The Global Catalogue of Microorganisms (GCM) 10K type strain sequencing project: providing services to taxonomists for standard genome sequencing and annotation.</title>
        <authorList>
            <consortium name="The Broad Institute Genomics Platform"/>
            <consortium name="The Broad Institute Genome Sequencing Center for Infectious Disease"/>
            <person name="Wu L."/>
            <person name="Ma J."/>
        </authorList>
    </citation>
    <scope>NUCLEOTIDE SEQUENCE [LARGE SCALE GENOMIC DNA]</scope>
    <source>
        <strain evidence="6">CGMCC 1.12470</strain>
    </source>
</reference>
<dbReference type="InterPro" id="IPR000835">
    <property type="entry name" value="HTH_MarR-typ"/>
</dbReference>